<dbReference type="RefSeq" id="WP_176069649.1">
    <property type="nucleotide sequence ID" value="NZ_JABWMJ010000006.1"/>
</dbReference>
<dbReference type="NCBIfam" id="NF003818">
    <property type="entry name" value="PRK05409.1"/>
    <property type="match status" value="1"/>
</dbReference>
<evidence type="ECO:0000313" key="2">
    <source>
        <dbReference type="Proteomes" id="UP000529637"/>
    </source>
</evidence>
<gene>
    <name evidence="1" type="ORF">HQN59_13570</name>
</gene>
<accession>A0A7Y6NP59</accession>
<dbReference type="Proteomes" id="UP000529637">
    <property type="component" value="Unassembled WGS sequence"/>
</dbReference>
<dbReference type="InterPro" id="IPR007801">
    <property type="entry name" value="MbnB/TglH/ChrH"/>
</dbReference>
<dbReference type="EMBL" id="JABWMJ010000006">
    <property type="protein sequence ID" value="NUZ06788.1"/>
    <property type="molecule type" value="Genomic_DNA"/>
</dbReference>
<name>A0A7Y6NP59_9BURK</name>
<organism evidence="1 2">
    <name type="scientific">Piscinibacter koreensis</name>
    <dbReference type="NCBI Taxonomy" id="2742824"/>
    <lineage>
        <taxon>Bacteria</taxon>
        <taxon>Pseudomonadati</taxon>
        <taxon>Pseudomonadota</taxon>
        <taxon>Betaproteobacteria</taxon>
        <taxon>Burkholderiales</taxon>
        <taxon>Sphaerotilaceae</taxon>
        <taxon>Piscinibacter</taxon>
    </lineage>
</organism>
<protein>
    <submittedName>
        <fullName evidence="1">DUF692 domain-containing protein</fullName>
    </submittedName>
</protein>
<dbReference type="PANTHER" id="PTHR42194:SF1">
    <property type="entry name" value="UPF0276 PROTEIN HI_1600"/>
    <property type="match status" value="1"/>
</dbReference>
<dbReference type="PANTHER" id="PTHR42194">
    <property type="entry name" value="UPF0276 PROTEIN HI_1600"/>
    <property type="match status" value="1"/>
</dbReference>
<keyword evidence="2" id="KW-1185">Reference proteome</keyword>
<dbReference type="Pfam" id="PF05114">
    <property type="entry name" value="MbnB_TglH_ChrH"/>
    <property type="match status" value="1"/>
</dbReference>
<proteinExistence type="predicted"/>
<evidence type="ECO:0000313" key="1">
    <source>
        <dbReference type="EMBL" id="NUZ06788.1"/>
    </source>
</evidence>
<reference evidence="1 2" key="1">
    <citation type="submission" date="2020-06" db="EMBL/GenBank/DDBJ databases">
        <title>Schlegella sp. ID0723 isolated from air conditioner.</title>
        <authorList>
            <person name="Kim D.Y."/>
            <person name="Kim D.-U."/>
        </authorList>
    </citation>
    <scope>NUCLEOTIDE SEQUENCE [LARGE SCALE GENOMIC DNA]</scope>
    <source>
        <strain evidence="1 2">ID0723</strain>
    </source>
</reference>
<dbReference type="AlphaFoldDB" id="A0A7Y6NP59"/>
<sequence>MTALDEPALRSGTPVPPVGVGFKPSHADAIAADRGFAGFFEVHAENYMGAGGMPHRLLETVRRDHALALHGVALSIGGSEPLCRAHLARFASLVRRYEPFLVSEHLAWSTHAGCYYNDLLPLPYTRATLAGVCNHVDEVQAAIGRRLLLENPATYLVFEESTLAEPDFLAEVAQRTGCGLLLDLNNLYVSAVNHGRSPTAALDAFPIGHVGQIHLAGHAEQADGDGRQLLIDSHDGIVAEPVWSLFEHALRLGVHAPTLVEWDSRLPPWAELRAQADSAHQRMHGSVSVEAAHA</sequence>
<dbReference type="InterPro" id="IPR036237">
    <property type="entry name" value="Xyl_isomerase-like_sf"/>
</dbReference>
<dbReference type="SUPFAM" id="SSF51658">
    <property type="entry name" value="Xylose isomerase-like"/>
    <property type="match status" value="1"/>
</dbReference>
<dbReference type="Gene3D" id="3.20.20.150">
    <property type="entry name" value="Divalent-metal-dependent TIM barrel enzymes"/>
    <property type="match status" value="1"/>
</dbReference>
<comment type="caution">
    <text evidence="1">The sequence shown here is derived from an EMBL/GenBank/DDBJ whole genome shotgun (WGS) entry which is preliminary data.</text>
</comment>